<dbReference type="Gene3D" id="3.30.428.10">
    <property type="entry name" value="HIT-like"/>
    <property type="match status" value="1"/>
</dbReference>
<dbReference type="PANTHER" id="PTHR12486">
    <property type="entry name" value="APRATAXIN-RELATED"/>
    <property type="match status" value="1"/>
</dbReference>
<evidence type="ECO:0000259" key="7">
    <source>
        <dbReference type="Pfam" id="PF16278"/>
    </source>
</evidence>
<dbReference type="Pfam" id="PF01230">
    <property type="entry name" value="HIT"/>
    <property type="match status" value="1"/>
</dbReference>
<keyword evidence="9" id="KW-1185">Reference proteome</keyword>
<evidence type="ECO:0000256" key="4">
    <source>
        <dbReference type="ARBA" id="ARBA00023125"/>
    </source>
</evidence>
<evidence type="ECO:0000256" key="3">
    <source>
        <dbReference type="ARBA" id="ARBA00022833"/>
    </source>
</evidence>
<dbReference type="eggNOG" id="KOG0562">
    <property type="taxonomic scope" value="Eukaryota"/>
</dbReference>
<comment type="subcellular location">
    <subcellularLocation>
        <location evidence="1">Nucleus</location>
    </subcellularLocation>
</comment>
<evidence type="ECO:0000256" key="1">
    <source>
        <dbReference type="ARBA" id="ARBA00004123"/>
    </source>
</evidence>
<evidence type="ECO:0000313" key="9">
    <source>
        <dbReference type="Proteomes" id="UP000005627"/>
    </source>
</evidence>
<keyword evidence="5" id="KW-0539">Nucleus</keyword>
<keyword evidence="3" id="KW-0862">Zinc</keyword>
<dbReference type="KEGG" id="tdl:TDEL_0A06520"/>
<evidence type="ECO:0000256" key="2">
    <source>
        <dbReference type="ARBA" id="ARBA00022723"/>
    </source>
</evidence>
<dbReference type="Pfam" id="PF16278">
    <property type="entry name" value="zf-C2HE"/>
    <property type="match status" value="1"/>
</dbReference>
<evidence type="ECO:0000256" key="5">
    <source>
        <dbReference type="ARBA" id="ARBA00023242"/>
    </source>
</evidence>
<evidence type="ECO:0008006" key="10">
    <source>
        <dbReference type="Google" id="ProtNLM"/>
    </source>
</evidence>
<feature type="domain" description="Aprataxin C2HE/C2H2/C2HC zinc finger" evidence="7">
    <location>
        <begin position="151"/>
        <end position="208"/>
    </location>
</feature>
<dbReference type="OrthoDB" id="3512845at2759"/>
<dbReference type="SUPFAM" id="SSF54197">
    <property type="entry name" value="HIT-like"/>
    <property type="match status" value="1"/>
</dbReference>
<protein>
    <recommendedName>
        <fullName evidence="10">Aprataxin C2HE/C2H2/C2HC zinc finger domain-containing protein</fullName>
    </recommendedName>
</protein>
<dbReference type="RefSeq" id="XP_003679195.1">
    <property type="nucleotide sequence ID" value="XM_003679147.1"/>
</dbReference>
<feature type="domain" description="HIT" evidence="6">
    <location>
        <begin position="20"/>
        <end position="135"/>
    </location>
</feature>
<dbReference type="GO" id="GO:0003725">
    <property type="term" value="F:double-stranded RNA binding"/>
    <property type="evidence" value="ECO:0007669"/>
    <property type="project" value="TreeGrafter"/>
</dbReference>
<dbReference type="GO" id="GO:1905108">
    <property type="term" value="F:guanosine binding"/>
    <property type="evidence" value="ECO:0007669"/>
    <property type="project" value="EnsemblFungi"/>
</dbReference>
<evidence type="ECO:0000313" key="8">
    <source>
        <dbReference type="EMBL" id="CCE89984.1"/>
    </source>
</evidence>
<proteinExistence type="predicted"/>
<dbReference type="AlphaFoldDB" id="G8ZMZ0"/>
<dbReference type="GO" id="GO:0006298">
    <property type="term" value="P:mismatch repair"/>
    <property type="evidence" value="ECO:0007669"/>
    <property type="project" value="EnsemblFungi"/>
</dbReference>
<dbReference type="GO" id="GO:0000012">
    <property type="term" value="P:single strand break repair"/>
    <property type="evidence" value="ECO:0007669"/>
    <property type="project" value="TreeGrafter"/>
</dbReference>
<dbReference type="GO" id="GO:0019002">
    <property type="term" value="F:GMP binding"/>
    <property type="evidence" value="ECO:0007669"/>
    <property type="project" value="EnsemblFungi"/>
</dbReference>
<dbReference type="PANTHER" id="PTHR12486:SF4">
    <property type="entry name" value="APRATAXIN"/>
    <property type="match status" value="1"/>
</dbReference>
<keyword evidence="4" id="KW-0238">DNA-binding</keyword>
<dbReference type="GO" id="GO:0120108">
    <property type="term" value="F:DNA-3'-diphospho-5'-guanosine diphosphatase activity"/>
    <property type="evidence" value="ECO:0007669"/>
    <property type="project" value="EnsemblFungi"/>
</dbReference>
<dbReference type="GeneID" id="11503337"/>
<name>G8ZMZ0_TORDE</name>
<dbReference type="EMBL" id="HE616742">
    <property type="protein sequence ID" value="CCE89984.1"/>
    <property type="molecule type" value="Genomic_DNA"/>
</dbReference>
<dbReference type="InterPro" id="IPR011146">
    <property type="entry name" value="HIT-like"/>
</dbReference>
<dbReference type="GO" id="GO:0030983">
    <property type="term" value="F:mismatched DNA binding"/>
    <property type="evidence" value="ECO:0007669"/>
    <property type="project" value="EnsemblFungi"/>
</dbReference>
<accession>G8ZMZ0</accession>
<sequence>MSWKFALEPYIKNPGGFESDEVIFYDDKVVIIRDKFAKSVCHLLVLIRDPQLTRQHPTTALTLKVQNDLDQYIDRAQDYAYKDFTSRYKPLKLDPFFGSDDEFNDKYSFIDSFIQVGVHSVPSMANLHIHVMTKDLNSDRLKNKKHYNSFTTDFFVNWDKLPLDQVPDPKATEEQYLKNHDLICQYCSQNFSNKFAKLRQHLTQEFDQHFRAV</sequence>
<dbReference type="GO" id="GO:0033699">
    <property type="term" value="F:DNA 5'-adenosine monophosphate hydrolase activity"/>
    <property type="evidence" value="ECO:0007669"/>
    <property type="project" value="EnsemblFungi"/>
</dbReference>
<dbReference type="Proteomes" id="UP000005627">
    <property type="component" value="Chromosome 1"/>
</dbReference>
<dbReference type="GO" id="GO:0005634">
    <property type="term" value="C:nucleus"/>
    <property type="evidence" value="ECO:0007669"/>
    <property type="project" value="UniProtKB-SubCell"/>
</dbReference>
<organism evidence="8 9">
    <name type="scientific">Torulaspora delbrueckii</name>
    <name type="common">Yeast</name>
    <name type="synonym">Candida colliculosa</name>
    <dbReference type="NCBI Taxonomy" id="4950"/>
    <lineage>
        <taxon>Eukaryota</taxon>
        <taxon>Fungi</taxon>
        <taxon>Dikarya</taxon>
        <taxon>Ascomycota</taxon>
        <taxon>Saccharomycotina</taxon>
        <taxon>Saccharomycetes</taxon>
        <taxon>Saccharomycetales</taxon>
        <taxon>Saccharomycetaceae</taxon>
        <taxon>Torulaspora</taxon>
    </lineage>
</organism>
<dbReference type="InterPro" id="IPR036265">
    <property type="entry name" value="HIT-like_sf"/>
</dbReference>
<reference evidence="8 9" key="1">
    <citation type="journal article" date="2011" name="Proc. Natl. Acad. Sci. U.S.A.">
        <title>Evolutionary erosion of yeast sex chromosomes by mating-type switching accidents.</title>
        <authorList>
            <person name="Gordon J.L."/>
            <person name="Armisen D."/>
            <person name="Proux-Wera E."/>
            <person name="Oheigeartaigh S.S."/>
            <person name="Byrne K.P."/>
            <person name="Wolfe K.H."/>
        </authorList>
    </citation>
    <scope>NUCLEOTIDE SEQUENCE [LARGE SCALE GENOMIC DNA]</scope>
    <source>
        <strain evidence="9">ATCC 10662 / CBS 1146 / NBRC 0425 / NCYC 2629 / NRRL Y-866</strain>
    </source>
</reference>
<dbReference type="GO" id="GO:0008270">
    <property type="term" value="F:zinc ion binding"/>
    <property type="evidence" value="ECO:0007669"/>
    <property type="project" value="EnsemblFungi"/>
</dbReference>
<gene>
    <name evidence="8" type="primary">TDEL0A06520</name>
    <name evidence="8" type="ORF">TDEL_0A06520</name>
</gene>
<dbReference type="STRING" id="1076872.G8ZMZ0"/>
<dbReference type="InParanoid" id="G8ZMZ0"/>
<evidence type="ECO:0000259" key="6">
    <source>
        <dbReference type="Pfam" id="PF01230"/>
    </source>
</evidence>
<keyword evidence="2" id="KW-0479">Metal-binding</keyword>
<dbReference type="HOGENOM" id="CLU_066882_3_1_1"/>
<dbReference type="GO" id="GO:0003697">
    <property type="term" value="F:single-stranded DNA binding"/>
    <property type="evidence" value="ECO:0007669"/>
    <property type="project" value="EnsemblFungi"/>
</dbReference>
<dbReference type="FunCoup" id="G8ZMZ0">
    <property type="interactions" value="75"/>
</dbReference>
<dbReference type="InterPro" id="IPR032566">
    <property type="entry name" value="Znf-C2HE"/>
</dbReference>
<dbReference type="GO" id="GO:1990165">
    <property type="term" value="F:single-strand break-containing DNA binding"/>
    <property type="evidence" value="ECO:0007669"/>
    <property type="project" value="EnsemblFungi"/>
</dbReference>